<accession>A0A0F4Q4R7</accession>
<keyword evidence="2" id="KW-0596">Phosphopantetheine</keyword>
<dbReference type="SUPFAM" id="SSF56801">
    <property type="entry name" value="Acetyl-CoA synthetase-like"/>
    <property type="match status" value="1"/>
</dbReference>
<evidence type="ECO:0000256" key="1">
    <source>
        <dbReference type="ARBA" id="ARBA00001957"/>
    </source>
</evidence>
<dbReference type="GO" id="GO:0005829">
    <property type="term" value="C:cytosol"/>
    <property type="evidence" value="ECO:0007669"/>
    <property type="project" value="TreeGrafter"/>
</dbReference>
<dbReference type="PANTHER" id="PTHR45527">
    <property type="entry name" value="NONRIBOSOMAL PEPTIDE SYNTHETASE"/>
    <property type="match status" value="1"/>
</dbReference>
<dbReference type="Gene3D" id="3.40.50.12780">
    <property type="entry name" value="N-terminal domain of ligase-like"/>
    <property type="match status" value="1"/>
</dbReference>
<dbReference type="InterPro" id="IPR000873">
    <property type="entry name" value="AMP-dep_synth/lig_dom"/>
</dbReference>
<gene>
    <name evidence="4" type="ORF">TW77_23995</name>
</gene>
<dbReference type="Pfam" id="PF00501">
    <property type="entry name" value="AMP-binding"/>
    <property type="match status" value="1"/>
</dbReference>
<evidence type="ECO:0000256" key="2">
    <source>
        <dbReference type="ARBA" id="ARBA00022450"/>
    </source>
</evidence>
<dbReference type="GO" id="GO:0031177">
    <property type="term" value="F:phosphopantetheine binding"/>
    <property type="evidence" value="ECO:0007669"/>
    <property type="project" value="TreeGrafter"/>
</dbReference>
<feature type="non-terminal residue" evidence="4">
    <location>
        <position position="340"/>
    </location>
</feature>
<dbReference type="GO" id="GO:0044550">
    <property type="term" value="P:secondary metabolite biosynthetic process"/>
    <property type="evidence" value="ECO:0007669"/>
    <property type="project" value="TreeGrafter"/>
</dbReference>
<dbReference type="RefSeq" id="WP_046007497.1">
    <property type="nucleotide sequence ID" value="NZ_JXYA01000147.1"/>
</dbReference>
<comment type="caution">
    <text evidence="4">The sequence shown here is derived from an EMBL/GenBank/DDBJ whole genome shotgun (WGS) entry which is preliminary data.</text>
</comment>
<dbReference type="FunFam" id="3.40.50.980:FF:000002">
    <property type="entry name" value="Enterobactin synthetase component F"/>
    <property type="match status" value="1"/>
</dbReference>
<dbReference type="EMBL" id="JXYA01000147">
    <property type="protein sequence ID" value="KJZ02681.1"/>
    <property type="molecule type" value="Genomic_DNA"/>
</dbReference>
<reference evidence="4 5" key="1">
    <citation type="journal article" date="2015" name="BMC Genomics">
        <title>Genome mining reveals unlocked bioactive potential of marine Gram-negative bacteria.</title>
        <authorList>
            <person name="Machado H."/>
            <person name="Sonnenschein E.C."/>
            <person name="Melchiorsen J."/>
            <person name="Gram L."/>
        </authorList>
    </citation>
    <scope>NUCLEOTIDE SEQUENCE [LARGE SCALE GENOMIC DNA]</scope>
    <source>
        <strain evidence="4 5">S2471</strain>
    </source>
</reference>
<evidence type="ECO:0000313" key="4">
    <source>
        <dbReference type="EMBL" id="KJZ02681.1"/>
    </source>
</evidence>
<evidence type="ECO:0000313" key="5">
    <source>
        <dbReference type="Proteomes" id="UP000033452"/>
    </source>
</evidence>
<dbReference type="GO" id="GO:0043041">
    <property type="term" value="P:amino acid activation for nonribosomal peptide biosynthetic process"/>
    <property type="evidence" value="ECO:0007669"/>
    <property type="project" value="TreeGrafter"/>
</dbReference>
<organism evidence="4 5">
    <name type="scientific">Pseudoalteromonas rubra</name>
    <dbReference type="NCBI Taxonomy" id="43658"/>
    <lineage>
        <taxon>Bacteria</taxon>
        <taxon>Pseudomonadati</taxon>
        <taxon>Pseudomonadota</taxon>
        <taxon>Gammaproteobacteria</taxon>
        <taxon>Alteromonadales</taxon>
        <taxon>Pseudoalteromonadaceae</taxon>
        <taxon>Pseudoalteromonas</taxon>
    </lineage>
</organism>
<evidence type="ECO:0000259" key="3">
    <source>
        <dbReference type="Pfam" id="PF00501"/>
    </source>
</evidence>
<proteinExistence type="predicted"/>
<dbReference type="InterPro" id="IPR042099">
    <property type="entry name" value="ANL_N_sf"/>
</dbReference>
<dbReference type="FunFam" id="3.40.50.980:FF:000001">
    <property type="entry name" value="Non-ribosomal peptide synthetase"/>
    <property type="match status" value="1"/>
</dbReference>
<dbReference type="OrthoDB" id="9757559at2"/>
<comment type="cofactor">
    <cofactor evidence="1">
        <name>pantetheine 4'-phosphate</name>
        <dbReference type="ChEBI" id="CHEBI:47942"/>
    </cofactor>
</comment>
<sequence length="340" mass="36737">TGTPAFDYQRPITTLISEQSARTPDAVALRFAQQSMTYAELEQASNQLAHCLNVRGIGAEDKVALVFERSLEMVISILAVVKAGAAYVPLEPSLPLERIAYIASNSGLSLFLGDDSLARLDSLGDLAERVTYQSLSLADYPSQLPGHDIPATQLAYVIYTSGSTGKPKGVGNQHSAIYNRIAWQQSAYPIGADDKVLQKTPFGFDVSVWEFFWPLMYGAELVIAEPGAHKDSTQLLDTINHFGVTTLHFVPSMLQAFIGHESVHTATSIRRILCSGEALPSEVQAQALSKLPLAKLYNLYGPTEAAVDVSHFTCHGDPALPVPIGAPIAGIRLYVLDRAL</sequence>
<keyword evidence="5" id="KW-1185">Reference proteome</keyword>
<dbReference type="Proteomes" id="UP000033452">
    <property type="component" value="Unassembled WGS sequence"/>
</dbReference>
<name>A0A0F4Q4R7_9GAMM</name>
<feature type="domain" description="AMP-dependent synthetase/ligase" evidence="3">
    <location>
        <begin position="18"/>
        <end position="338"/>
    </location>
</feature>
<dbReference type="InterPro" id="IPR020845">
    <property type="entry name" value="AMP-binding_CS"/>
</dbReference>
<dbReference type="AlphaFoldDB" id="A0A0F4Q4R7"/>
<dbReference type="PANTHER" id="PTHR45527:SF14">
    <property type="entry name" value="PLIPASTATIN SYNTHASE SUBUNIT B"/>
    <property type="match status" value="1"/>
</dbReference>
<dbReference type="PROSITE" id="PS00455">
    <property type="entry name" value="AMP_BINDING"/>
    <property type="match status" value="1"/>
</dbReference>
<protein>
    <submittedName>
        <fullName evidence="4">Thioester reductase</fullName>
    </submittedName>
</protein>
<feature type="non-terminal residue" evidence="4">
    <location>
        <position position="1"/>
    </location>
</feature>